<sequence length="174" mass="19824">MTFFSGPHGLSEPAPRFETVLLIASDAGILAIKPYVEQVFHCIKKKTSKTRRLCLVWHVSGQQMGMNLMTEMAGWINRLIFYNEEDKTHMLQTMVFDPKRLIGLIPGESGMRGQISRDSPKFNVILGNEVEGHRQRLAEDVKAERGKMLVLVSASDEVRDDLYQSAKGYLRWIQ</sequence>
<dbReference type="AlphaFoldDB" id="A0A8H6E2Y8"/>
<dbReference type="EMBL" id="SPNV01000248">
    <property type="protein sequence ID" value="KAF5857596.1"/>
    <property type="molecule type" value="Genomic_DNA"/>
</dbReference>
<evidence type="ECO:0000313" key="1">
    <source>
        <dbReference type="EMBL" id="KAF5857596.1"/>
    </source>
</evidence>
<proteinExistence type="predicted"/>
<dbReference type="Gene3D" id="3.40.50.80">
    <property type="entry name" value="Nucleotide-binding domain of ferredoxin-NADP reductase (FNR) module"/>
    <property type="match status" value="1"/>
</dbReference>
<name>A0A8H6E2Y8_PETAA</name>
<gene>
    <name evidence="1" type="ORF">ETB97_005525</name>
</gene>
<protein>
    <submittedName>
        <fullName evidence="1">Uncharacterized protein</fullName>
    </submittedName>
</protein>
<dbReference type="Proteomes" id="UP000541154">
    <property type="component" value="Unassembled WGS sequence"/>
</dbReference>
<keyword evidence="2" id="KW-1185">Reference proteome</keyword>
<reference evidence="1 2" key="1">
    <citation type="submission" date="2019-04" db="EMBL/GenBank/DDBJ databases">
        <title>Aspergillus burnettii sp. nov., novel species from soil in southeast Queensland.</title>
        <authorList>
            <person name="Gilchrist C.L.M."/>
            <person name="Pitt J.I."/>
            <person name="Lange L."/>
            <person name="Lacey H.J."/>
            <person name="Vuong D."/>
            <person name="Midgley D.J."/>
            <person name="Greenfield P."/>
            <person name="Bradbury M."/>
            <person name="Lacey E."/>
            <person name="Busk P.K."/>
            <person name="Pilgaard B."/>
            <person name="Chooi Y.H."/>
            <person name="Piggott A.M."/>
        </authorList>
    </citation>
    <scope>NUCLEOTIDE SEQUENCE [LARGE SCALE GENOMIC DNA]</scope>
    <source>
        <strain evidence="1 2">FRR 5400</strain>
    </source>
</reference>
<dbReference type="InterPro" id="IPR039261">
    <property type="entry name" value="FNR_nucleotide-bd"/>
</dbReference>
<comment type="caution">
    <text evidence="1">The sequence shown here is derived from an EMBL/GenBank/DDBJ whole genome shotgun (WGS) entry which is preliminary data.</text>
</comment>
<organism evidence="1 2">
    <name type="scientific">Petromyces alliaceus</name>
    <name type="common">Aspergillus alliaceus</name>
    <dbReference type="NCBI Taxonomy" id="209559"/>
    <lineage>
        <taxon>Eukaryota</taxon>
        <taxon>Fungi</taxon>
        <taxon>Dikarya</taxon>
        <taxon>Ascomycota</taxon>
        <taxon>Pezizomycotina</taxon>
        <taxon>Eurotiomycetes</taxon>
        <taxon>Eurotiomycetidae</taxon>
        <taxon>Eurotiales</taxon>
        <taxon>Aspergillaceae</taxon>
        <taxon>Aspergillus</taxon>
        <taxon>Aspergillus subgen. Circumdati</taxon>
    </lineage>
</organism>
<evidence type="ECO:0000313" key="2">
    <source>
        <dbReference type="Proteomes" id="UP000541154"/>
    </source>
</evidence>
<accession>A0A8H6E2Y8</accession>